<evidence type="ECO:0000313" key="8">
    <source>
        <dbReference type="EMBL" id="NYT35298.1"/>
    </source>
</evidence>
<keyword evidence="2 6" id="KW-0812">Transmembrane</keyword>
<gene>
    <name evidence="8" type="ORF">H0A68_00285</name>
</gene>
<dbReference type="Pfam" id="PF06305">
    <property type="entry name" value="LapA_dom"/>
    <property type="match status" value="1"/>
</dbReference>
<dbReference type="RefSeq" id="WP_129967184.1">
    <property type="nucleotide sequence ID" value="NZ_JACCEW010000001.1"/>
</dbReference>
<reference evidence="8 9" key="1">
    <citation type="submission" date="2020-07" db="EMBL/GenBank/DDBJ databases">
        <title>Taxonomic revisions and descriptions of new bacterial species based on genomic comparisons in the high-G+C-content subgroup of the family Alcaligenaceae.</title>
        <authorList>
            <person name="Szabo A."/>
            <person name="Felfoldi T."/>
        </authorList>
    </citation>
    <scope>NUCLEOTIDE SEQUENCE [LARGE SCALE GENOMIC DNA]</scope>
    <source>
        <strain evidence="8 9">DSM 25264</strain>
    </source>
</reference>
<evidence type="ECO:0000256" key="2">
    <source>
        <dbReference type="ARBA" id="ARBA00022692"/>
    </source>
</evidence>
<organism evidence="8 9">
    <name type="scientific">Allopusillimonas soli</name>
    <dbReference type="NCBI Taxonomy" id="659016"/>
    <lineage>
        <taxon>Bacteria</taxon>
        <taxon>Pseudomonadati</taxon>
        <taxon>Pseudomonadota</taxon>
        <taxon>Betaproteobacteria</taxon>
        <taxon>Burkholderiales</taxon>
        <taxon>Alcaligenaceae</taxon>
        <taxon>Allopusillimonas</taxon>
    </lineage>
</organism>
<evidence type="ECO:0000256" key="1">
    <source>
        <dbReference type="ARBA" id="ARBA00022475"/>
    </source>
</evidence>
<sequence length="108" mass="11935">MRYLVWLLRLVVFIIVLLFALKNTGPVDINFFAGHVVTDVPLIVVMLVVFVLGIALGLLIAAPAVLRARREKARLRRDIARLEEKNRQLPAAPAEAMAPETVAPMAPL</sequence>
<feature type="domain" description="Lipopolysaccharide assembly protein A" evidence="7">
    <location>
        <begin position="22"/>
        <end position="86"/>
    </location>
</feature>
<dbReference type="PANTHER" id="PTHR41335:SF1">
    <property type="entry name" value="MEMBRANE PROTEIN"/>
    <property type="match status" value="1"/>
</dbReference>
<accession>A0A853F625</accession>
<evidence type="ECO:0000256" key="6">
    <source>
        <dbReference type="SAM" id="Phobius"/>
    </source>
</evidence>
<evidence type="ECO:0000256" key="3">
    <source>
        <dbReference type="ARBA" id="ARBA00022989"/>
    </source>
</evidence>
<feature type="transmembrane region" description="Helical" evidence="6">
    <location>
        <begin position="42"/>
        <end position="66"/>
    </location>
</feature>
<keyword evidence="3 6" id="KW-1133">Transmembrane helix</keyword>
<evidence type="ECO:0000259" key="7">
    <source>
        <dbReference type="Pfam" id="PF06305"/>
    </source>
</evidence>
<name>A0A853F625_9BURK</name>
<keyword evidence="4 6" id="KW-0472">Membrane</keyword>
<evidence type="ECO:0000256" key="5">
    <source>
        <dbReference type="SAM" id="MobiDB-lite"/>
    </source>
</evidence>
<dbReference type="InterPro" id="IPR010445">
    <property type="entry name" value="LapA_dom"/>
</dbReference>
<feature type="region of interest" description="Disordered" evidence="5">
    <location>
        <begin position="89"/>
        <end position="108"/>
    </location>
</feature>
<comment type="caution">
    <text evidence="8">The sequence shown here is derived from an EMBL/GenBank/DDBJ whole genome shotgun (WGS) entry which is preliminary data.</text>
</comment>
<evidence type="ECO:0000256" key="4">
    <source>
        <dbReference type="ARBA" id="ARBA00023136"/>
    </source>
</evidence>
<dbReference type="PANTHER" id="PTHR41335">
    <property type="entry name" value="MEMBRANE PROTEIN-RELATED"/>
    <property type="match status" value="1"/>
</dbReference>
<dbReference type="EMBL" id="JACCEW010000001">
    <property type="protein sequence ID" value="NYT35298.1"/>
    <property type="molecule type" value="Genomic_DNA"/>
</dbReference>
<dbReference type="Proteomes" id="UP000580517">
    <property type="component" value="Unassembled WGS sequence"/>
</dbReference>
<dbReference type="AlphaFoldDB" id="A0A853F625"/>
<proteinExistence type="predicted"/>
<feature type="compositionally biased region" description="Low complexity" evidence="5">
    <location>
        <begin position="90"/>
        <end position="108"/>
    </location>
</feature>
<protein>
    <submittedName>
        <fullName evidence="8">LapA family protein</fullName>
    </submittedName>
</protein>
<keyword evidence="1" id="KW-1003">Cell membrane</keyword>
<evidence type="ECO:0000313" key="9">
    <source>
        <dbReference type="Proteomes" id="UP000580517"/>
    </source>
</evidence>
<keyword evidence="9" id="KW-1185">Reference proteome</keyword>
<dbReference type="GO" id="GO:0005886">
    <property type="term" value="C:plasma membrane"/>
    <property type="evidence" value="ECO:0007669"/>
    <property type="project" value="InterPro"/>
</dbReference>